<feature type="region of interest" description="Disordered" evidence="2">
    <location>
        <begin position="742"/>
        <end position="767"/>
    </location>
</feature>
<dbReference type="Proteomes" id="UP000030151">
    <property type="component" value="Unassembled WGS sequence"/>
</dbReference>
<feature type="compositionally biased region" description="Basic and acidic residues" evidence="2">
    <location>
        <begin position="292"/>
        <end position="303"/>
    </location>
</feature>
<feature type="region of interest" description="Disordered" evidence="2">
    <location>
        <begin position="1681"/>
        <end position="1701"/>
    </location>
</feature>
<dbReference type="GO" id="GO:0000723">
    <property type="term" value="P:telomere maintenance"/>
    <property type="evidence" value="ECO:0007669"/>
    <property type="project" value="InterPro"/>
</dbReference>
<dbReference type="Pfam" id="PF05970">
    <property type="entry name" value="PIF1"/>
    <property type="match status" value="1"/>
</dbReference>
<feature type="compositionally biased region" description="Basic and acidic residues" evidence="2">
    <location>
        <begin position="455"/>
        <end position="465"/>
    </location>
</feature>
<feature type="compositionally biased region" description="Basic and acidic residues" evidence="2">
    <location>
        <begin position="214"/>
        <end position="223"/>
    </location>
</feature>
<dbReference type="InterPro" id="IPR051055">
    <property type="entry name" value="PIF1_helicase"/>
</dbReference>
<evidence type="ECO:0000259" key="5">
    <source>
        <dbReference type="Pfam" id="PF20209"/>
    </source>
</evidence>
<feature type="compositionally biased region" description="Acidic residues" evidence="2">
    <location>
        <begin position="1592"/>
        <end position="1603"/>
    </location>
</feature>
<feature type="domain" description="DUF6570" evidence="5">
    <location>
        <begin position="598"/>
        <end position="719"/>
    </location>
</feature>
<keyword evidence="1" id="KW-0067">ATP-binding</keyword>
<keyword evidence="1" id="KW-0547">Nucleotide-binding</keyword>
<dbReference type="Pfam" id="PF14214">
    <property type="entry name" value="Helitron_like_N"/>
    <property type="match status" value="1"/>
</dbReference>
<proteinExistence type="inferred from homology"/>
<feature type="region of interest" description="Disordered" evidence="2">
    <location>
        <begin position="1"/>
        <end position="100"/>
    </location>
</feature>
<feature type="region of interest" description="Disordered" evidence="2">
    <location>
        <begin position="118"/>
        <end position="319"/>
    </location>
</feature>
<evidence type="ECO:0000313" key="6">
    <source>
        <dbReference type="EMBL" id="EXU94800.1"/>
    </source>
</evidence>
<dbReference type="PANTHER" id="PTHR47642">
    <property type="entry name" value="ATP-DEPENDENT DNA HELICASE"/>
    <property type="match status" value="1"/>
</dbReference>
<dbReference type="InterPro" id="IPR010285">
    <property type="entry name" value="DNA_helicase_pif1-like_DEAD"/>
</dbReference>
<dbReference type="CDD" id="cd18809">
    <property type="entry name" value="SF1_C_RecD"/>
    <property type="match status" value="1"/>
</dbReference>
<dbReference type="OrthoDB" id="4939608at2759"/>
<keyword evidence="1 6" id="KW-0347">Helicase</keyword>
<comment type="caution">
    <text evidence="6">The sequence shown here is derived from an EMBL/GenBank/DDBJ whole genome shotgun (WGS) entry which is preliminary data.</text>
</comment>
<name>A0A014MUJ3_9HYPO</name>
<evidence type="ECO:0000259" key="4">
    <source>
        <dbReference type="Pfam" id="PF14214"/>
    </source>
</evidence>
<comment type="cofactor">
    <cofactor evidence="1">
        <name>Mg(2+)</name>
        <dbReference type="ChEBI" id="CHEBI:18420"/>
    </cofactor>
</comment>
<feature type="compositionally biased region" description="Polar residues" evidence="2">
    <location>
        <begin position="53"/>
        <end position="62"/>
    </location>
</feature>
<feature type="domain" description="DNA helicase Pif1-like DEAD-box helicase" evidence="3">
    <location>
        <begin position="1812"/>
        <end position="1965"/>
    </location>
</feature>
<keyword evidence="1" id="KW-0233">DNA recombination</keyword>
<dbReference type="EC" id="5.6.2.3" evidence="1"/>
<dbReference type="HOGENOM" id="CLU_001248_5_0_1"/>
<gene>
    <name evidence="6" type="ORF">X797_012118</name>
</gene>
<feature type="compositionally biased region" description="Basic and acidic residues" evidence="2">
    <location>
        <begin position="17"/>
        <end position="38"/>
    </location>
</feature>
<dbReference type="Pfam" id="PF20209">
    <property type="entry name" value="DUF6570"/>
    <property type="match status" value="1"/>
</dbReference>
<dbReference type="eggNOG" id="KOG0987">
    <property type="taxonomic scope" value="Eukaryota"/>
</dbReference>
<feature type="region of interest" description="Disordered" evidence="2">
    <location>
        <begin position="345"/>
        <end position="369"/>
    </location>
</feature>
<evidence type="ECO:0000256" key="2">
    <source>
        <dbReference type="SAM" id="MobiDB-lite"/>
    </source>
</evidence>
<feature type="region of interest" description="Disordered" evidence="2">
    <location>
        <begin position="828"/>
        <end position="850"/>
    </location>
</feature>
<comment type="similarity">
    <text evidence="1">Belongs to the helicase family.</text>
</comment>
<organism evidence="6 7">
    <name type="scientific">Metarhizium robertsii</name>
    <dbReference type="NCBI Taxonomy" id="568076"/>
    <lineage>
        <taxon>Eukaryota</taxon>
        <taxon>Fungi</taxon>
        <taxon>Dikarya</taxon>
        <taxon>Ascomycota</taxon>
        <taxon>Pezizomycotina</taxon>
        <taxon>Sordariomycetes</taxon>
        <taxon>Hypocreomycetidae</taxon>
        <taxon>Hypocreales</taxon>
        <taxon>Clavicipitaceae</taxon>
        <taxon>Metarhizium</taxon>
    </lineage>
</organism>
<evidence type="ECO:0000313" key="7">
    <source>
        <dbReference type="Proteomes" id="UP000030151"/>
    </source>
</evidence>
<dbReference type="GO" id="GO:0006281">
    <property type="term" value="P:DNA repair"/>
    <property type="evidence" value="ECO:0007669"/>
    <property type="project" value="UniProtKB-KW"/>
</dbReference>
<feature type="region of interest" description="Disordered" evidence="2">
    <location>
        <begin position="1582"/>
        <end position="1612"/>
    </location>
</feature>
<dbReference type="EMBL" id="JELW01000148">
    <property type="protein sequence ID" value="EXU94800.1"/>
    <property type="molecule type" value="Genomic_DNA"/>
</dbReference>
<dbReference type="InterPro" id="IPR025476">
    <property type="entry name" value="Helitron_helicase-like"/>
</dbReference>
<feature type="compositionally biased region" description="Basic and acidic residues" evidence="2">
    <location>
        <begin position="82"/>
        <end position="96"/>
    </location>
</feature>
<dbReference type="InterPro" id="IPR027417">
    <property type="entry name" value="P-loop_NTPase"/>
</dbReference>
<feature type="compositionally biased region" description="Basic and acidic residues" evidence="2">
    <location>
        <begin position="250"/>
        <end position="262"/>
    </location>
</feature>
<dbReference type="GO" id="GO:0005524">
    <property type="term" value="F:ATP binding"/>
    <property type="evidence" value="ECO:0007669"/>
    <property type="project" value="UniProtKB-KW"/>
</dbReference>
<dbReference type="GO" id="GO:0006310">
    <property type="term" value="P:DNA recombination"/>
    <property type="evidence" value="ECO:0007669"/>
    <property type="project" value="UniProtKB-KW"/>
</dbReference>
<keyword evidence="1" id="KW-0378">Hydrolase</keyword>
<feature type="region of interest" description="Disordered" evidence="2">
    <location>
        <begin position="427"/>
        <end position="465"/>
    </location>
</feature>
<dbReference type="GO" id="GO:0043139">
    <property type="term" value="F:5'-3' DNA helicase activity"/>
    <property type="evidence" value="ECO:0007669"/>
    <property type="project" value="UniProtKB-EC"/>
</dbReference>
<sequence length="2514" mass="280500">MINRKYKTPMAMASIDSKSDDRHTAATRGDVRTQEATHRPSCASNDFRLILPSPSTSQNEASSAIMPNHSRSKSSPGRAKSTQRDEVQRTLHESRVARPLLPARQVKEDGNVARIVAQESSNQRTGSAMRESITPRPLLPMPIATVGGEKPGSKSQVGRPAGPGDSHVSSRMTIQRVMRESRRSRPLHPTAGQFRFVDVRMSDLAQGRGKRSGRQGEKDDTDASRQSSGHQTQPKGGRNGPGSLPTRSVSAREEETGSRELEFVFWEGPEERQNGILDCEGEGSNLQTKANLRKESSQRRLRDSAGSSTLSHGRFPPAANHGREIVWSITQETGARWCAIERNPFVPTHTGSEGPGRRGRGKKPTDLSNRIGIGRHEISTQMPLATSLGGAASLGPSLAPRGSYGVHEIMFNAPEQIQIQRIAELNGSQAGSRSRKRKHRSQESSQPLKRPRSGGRRERTKTDQSDDLKDVLQWLENEYENKSKLSSTRGWCKPIPLDRKVETVQKFYSAMHNSKTLPLQTCSVCYRKCAEEDLEIVSSIDWKSLVVDGSRSPMPLCVICYPNADSVTSCKSCARLLERGMLSPAAQLHTRLGCEHIYPDDLKGLTPVEEKLISLNSCYGFITKHSIESGHRQDMRYPRHVKGHILVFPNNVEELATKVLPHPLVQVMENIHVSWHGRERPEPTDLSRLLSVRRGKVEAALRWLKKNNRHYRDITIDVAETNNWTSFSDGVPHMIYERMERNEPSAREKIQTAQVVPPTERGTDMEEHEGNIEEVIAQLRSAEDPPEFSDLSQGIHGECQGGCHAEHDEQAESGGGDTLFEVNAAVRKDTEDATNSQSAPDSRVKGSVGVKRARMQKQEPYIHISRGDEFADGLDTWFFAKAFPTLFPYGFGGPRLAEEAMVGSMGKTGPRKGVDRTAPVATASGLIGSRNMSLRAWTEIVLRRHGGRFANHHVFPFLAFNLGLRSRNRRISMLSMNRKNFSQLERLVGDLTVTRLEAAQKELQQSNNTSDKAVQELLRSISVYGHRQPMSREQRLSLRRKIKSLIIRYGMPAIWFTLNPNDITNPIKLRLASYRTRDAKDAEEFLRSLDVAYKRARLAVSDPMSSAIFFHREISLFFEHYVKVGEESVFGRISQYFGAVETNERGALHLHGLLWLEGNLHFGSLLHKLGQNKEEGYGEDIALFADSIFSEWKELDEEAFVAVQSHRRVTTDVSELVNNTSKLTADFDEEANFCAGATQIHTHSPTCVKYSFARRDARRNLCRFRAPWNLIEKTAFTDDGVLRIRRTHPLVNRWNKAIAVGLRHNHDISFIATQCKTKALVFYVTNYATKVEDPVWKRVAAASEFLPVLGEKGAGADSAARETRTTQDATQNKTRQFLMRVANRVFTERALSQVEVVSHLLGYPTEFMHSTTCSFLNTSLLYWHVFRRWQHLQHLSSEEGIVEELIDETVLVGDTGKRVSYIEAYANRGELLKDVCLYDYMSIVSIRRKNERRAVWGEIPFPETCPTLTGYTQVLRRPGKHAGAAAQHLALFVPWEKFLTERAGDIDDIWESNQVMLQPRLSFLVDNIQLLRHSAEDAKRDAKQWASSSGDGDFDEEGAEAEANETGSLGGVPFRGDNVGNAMRMIDVIRAASGAGQITVGSTELAELMWHLCRFQEGAPSPVDELNGDELADAETMVPPDMASPENCDNKVPKQSQVRSIKSQQASASKEIERMIQGIQDCHTGGGSSPQADGLVDTARSPEVQTVSGDPASPALAIAPSARVCVGSSVSFMQTGLRLAMELTLNKKQRVAFLLICRQLDQIWPGESGAQKGQQHSQFIGGEGGTGKSRVIEALVALFKERGMLSKILVTATSGTAAARIGGITIHSACNVTIDPKSRTGMPREIDGVRMANANERFVSGSARMTWQDKVLLIVGEISMLGARTLFAVNEQLCRLRGSTLDFGGLPIVLFCGDFHQFRPVQERSILLPSEKITWDCDPSFGVEQRHQHDVAHRLWKQFSTVIMLDEQVRAAGDTEFQALLSRIRKGIQDRSDLDLINARCYREGMRIPWETGITVVTPLNRNRWNLNMEASISFQKQNNAQMRIFMSEHKWRGTPTEEEAILMLNQGDDSAVPVPAVFMFVPGMPIVVNQNIHQGLKLANGAAYKGVGVVLNKAYPGYRVSANIILHFGPPAAIVLASESTKDLRFVGMPAGTILLTPLSVKIECQKKRPLQQTDCSRRGLPCTAAFACTDYKVQGRTLDKAALELRGTRTMTLNGEKVPAGCDPYSLYVQLSRCPSLDEVMLLSKVRERDFIGNRVPHNMTVAVESLMELSRKTMEEFEGWMEVIAGQKGGGRDSATNKQPSNLSFLKAKLRFSIKNIWVENGLVNGSMGTVRDIVWREGQDPTKDMPTAIMVEADDYEGPKFPGTDYIPIFPVTRRFEYKKRGCSRTNFPLRAAYAITVHKAQGLTLKQVVLNLERKDHAPGLSYVAISRVKKLSSIMFETPFDLSRFTTKVSSNMKDRERDWDLRTLQCL</sequence>
<dbReference type="GO" id="GO:0016887">
    <property type="term" value="F:ATP hydrolysis activity"/>
    <property type="evidence" value="ECO:0007669"/>
    <property type="project" value="RHEA"/>
</dbReference>
<dbReference type="PANTHER" id="PTHR47642:SF5">
    <property type="entry name" value="ATP-DEPENDENT DNA HELICASE"/>
    <property type="match status" value="1"/>
</dbReference>
<keyword evidence="1" id="KW-0234">DNA repair</keyword>
<comment type="catalytic activity">
    <reaction evidence="1">
        <text>ATP + H2O = ADP + phosphate + H(+)</text>
        <dbReference type="Rhea" id="RHEA:13065"/>
        <dbReference type="ChEBI" id="CHEBI:15377"/>
        <dbReference type="ChEBI" id="CHEBI:15378"/>
        <dbReference type="ChEBI" id="CHEBI:30616"/>
        <dbReference type="ChEBI" id="CHEBI:43474"/>
        <dbReference type="ChEBI" id="CHEBI:456216"/>
        <dbReference type="EC" id="5.6.2.3"/>
    </reaction>
</comment>
<accession>A0A014MUJ3</accession>
<dbReference type="SUPFAM" id="SSF52540">
    <property type="entry name" value="P-loop containing nucleoside triphosphate hydrolases"/>
    <property type="match status" value="3"/>
</dbReference>
<keyword evidence="1" id="KW-0227">DNA damage</keyword>
<dbReference type="InterPro" id="IPR046700">
    <property type="entry name" value="DUF6570"/>
</dbReference>
<reference evidence="6 7" key="1">
    <citation type="submission" date="2014-02" db="EMBL/GenBank/DDBJ databases">
        <title>The genome sequence of the entomopathogenic fungus Metarhizium robertsii ARSEF 2575.</title>
        <authorList>
            <person name="Giuliano Garisto Donzelli B."/>
            <person name="Roe B.A."/>
            <person name="Macmil S.L."/>
            <person name="Krasnoff S.B."/>
            <person name="Gibson D.M."/>
        </authorList>
    </citation>
    <scope>NUCLEOTIDE SEQUENCE [LARGE SCALE GENOMIC DNA]</scope>
    <source>
        <strain evidence="6 7">ARSEF 2575</strain>
    </source>
</reference>
<evidence type="ECO:0000259" key="3">
    <source>
        <dbReference type="Pfam" id="PF05970"/>
    </source>
</evidence>
<feature type="compositionally biased region" description="Polar residues" evidence="2">
    <location>
        <begin position="224"/>
        <end position="234"/>
    </location>
</feature>
<protein>
    <recommendedName>
        <fullName evidence="1">ATP-dependent DNA helicase</fullName>
        <ecNumber evidence="1">5.6.2.3</ecNumber>
    </recommendedName>
</protein>
<evidence type="ECO:0000256" key="1">
    <source>
        <dbReference type="RuleBase" id="RU363044"/>
    </source>
</evidence>
<dbReference type="Gene3D" id="3.40.50.300">
    <property type="entry name" value="P-loop containing nucleotide triphosphate hydrolases"/>
    <property type="match status" value="2"/>
</dbReference>
<feature type="domain" description="Helitron helicase-like" evidence="4">
    <location>
        <begin position="937"/>
        <end position="1154"/>
    </location>
</feature>